<dbReference type="SUPFAM" id="SSF51621">
    <property type="entry name" value="Phosphoenolpyruvate/pyruvate domain"/>
    <property type="match status" value="1"/>
</dbReference>
<sequence length="301" mass="32704">MYRSALQIMQDHILHPTSETPINQECIYICLIPKSTMPSQNDLAQTLKALHIPGEPIILTNVWDAITARTIAQLPETKALATASYAVAQAAGVEDQELDLETNLRAIRAIAKVAKEFGKPLTADFQDGFGERLEEGIREVIRAGVVGINLEDFGREVGEKGELYSVEVAQDRIRRAMKIAEEEGVPDFVINARTDALVVGHDIQEAIKRGKAYLEAGASNVFIWGGRERGGTTGKEVEEASQALGGRLNVSMVRIMPGGLGLQDLKEIGVARISVGPQLMMKTQGFIAEEAKKILDGTPAF</sequence>
<dbReference type="PANTHER" id="PTHR42905">
    <property type="entry name" value="PHOSPHOENOLPYRUVATE CARBOXYLASE"/>
    <property type="match status" value="1"/>
</dbReference>
<accession>A0A6A5ZPD9</accession>
<dbReference type="Gene3D" id="3.20.20.60">
    <property type="entry name" value="Phosphoenolpyruvate-binding domains"/>
    <property type="match status" value="1"/>
</dbReference>
<dbReference type="CDD" id="cd00377">
    <property type="entry name" value="ICL_PEPM"/>
    <property type="match status" value="1"/>
</dbReference>
<evidence type="ECO:0000313" key="1">
    <source>
        <dbReference type="EMBL" id="KAF2121532.1"/>
    </source>
</evidence>
<dbReference type="InterPro" id="IPR040442">
    <property type="entry name" value="Pyrv_kinase-like_dom_sf"/>
</dbReference>
<dbReference type="AlphaFoldDB" id="A0A6A5ZPD9"/>
<dbReference type="EMBL" id="ML977312">
    <property type="protein sequence ID" value="KAF2121532.1"/>
    <property type="molecule type" value="Genomic_DNA"/>
</dbReference>
<dbReference type="PANTHER" id="PTHR42905:SF16">
    <property type="entry name" value="CARBOXYPHOSPHONOENOLPYRUVATE PHOSPHONOMUTASE-LIKE PROTEIN (AFU_ORTHOLOGUE AFUA_5G07230)"/>
    <property type="match status" value="1"/>
</dbReference>
<protein>
    <submittedName>
        <fullName evidence="1">PEP phosphonomutase-like protein</fullName>
    </submittedName>
</protein>
<dbReference type="InterPro" id="IPR015813">
    <property type="entry name" value="Pyrv/PenolPyrv_kinase-like_dom"/>
</dbReference>
<dbReference type="GO" id="GO:0003824">
    <property type="term" value="F:catalytic activity"/>
    <property type="evidence" value="ECO:0007669"/>
    <property type="project" value="InterPro"/>
</dbReference>
<dbReference type="InterPro" id="IPR039556">
    <property type="entry name" value="ICL/PEPM"/>
</dbReference>
<gene>
    <name evidence="1" type="ORF">BDV96DRAFT_564490</name>
</gene>
<reference evidence="1" key="1">
    <citation type="journal article" date="2020" name="Stud. Mycol.">
        <title>101 Dothideomycetes genomes: a test case for predicting lifestyles and emergence of pathogens.</title>
        <authorList>
            <person name="Haridas S."/>
            <person name="Albert R."/>
            <person name="Binder M."/>
            <person name="Bloem J."/>
            <person name="Labutti K."/>
            <person name="Salamov A."/>
            <person name="Andreopoulos B."/>
            <person name="Baker S."/>
            <person name="Barry K."/>
            <person name="Bills G."/>
            <person name="Bluhm B."/>
            <person name="Cannon C."/>
            <person name="Castanera R."/>
            <person name="Culley D."/>
            <person name="Daum C."/>
            <person name="Ezra D."/>
            <person name="Gonzalez J."/>
            <person name="Henrissat B."/>
            <person name="Kuo A."/>
            <person name="Liang C."/>
            <person name="Lipzen A."/>
            <person name="Lutzoni F."/>
            <person name="Magnuson J."/>
            <person name="Mondo S."/>
            <person name="Nolan M."/>
            <person name="Ohm R."/>
            <person name="Pangilinan J."/>
            <person name="Park H.-J."/>
            <person name="Ramirez L."/>
            <person name="Alfaro M."/>
            <person name="Sun H."/>
            <person name="Tritt A."/>
            <person name="Yoshinaga Y."/>
            <person name="Zwiers L.-H."/>
            <person name="Turgeon B."/>
            <person name="Goodwin S."/>
            <person name="Spatafora J."/>
            <person name="Crous P."/>
            <person name="Grigoriev I."/>
        </authorList>
    </citation>
    <scope>NUCLEOTIDE SEQUENCE</scope>
    <source>
        <strain evidence="1">CBS 627.86</strain>
    </source>
</reference>
<proteinExistence type="predicted"/>
<organism evidence="1 2">
    <name type="scientific">Lophiotrema nucula</name>
    <dbReference type="NCBI Taxonomy" id="690887"/>
    <lineage>
        <taxon>Eukaryota</taxon>
        <taxon>Fungi</taxon>
        <taxon>Dikarya</taxon>
        <taxon>Ascomycota</taxon>
        <taxon>Pezizomycotina</taxon>
        <taxon>Dothideomycetes</taxon>
        <taxon>Pleosporomycetidae</taxon>
        <taxon>Pleosporales</taxon>
        <taxon>Lophiotremataceae</taxon>
        <taxon>Lophiotrema</taxon>
    </lineage>
</organism>
<name>A0A6A5ZPD9_9PLEO</name>
<dbReference type="OrthoDB" id="429143at2759"/>
<dbReference type="Pfam" id="PF13714">
    <property type="entry name" value="PEP_mutase"/>
    <property type="match status" value="1"/>
</dbReference>
<evidence type="ECO:0000313" key="2">
    <source>
        <dbReference type="Proteomes" id="UP000799770"/>
    </source>
</evidence>
<keyword evidence="2" id="KW-1185">Reference proteome</keyword>
<dbReference type="Proteomes" id="UP000799770">
    <property type="component" value="Unassembled WGS sequence"/>
</dbReference>